<feature type="transmembrane region" description="Helical" evidence="1">
    <location>
        <begin position="190"/>
        <end position="209"/>
    </location>
</feature>
<dbReference type="EMBL" id="FNZK01000019">
    <property type="protein sequence ID" value="SEJ83873.1"/>
    <property type="molecule type" value="Genomic_DNA"/>
</dbReference>
<proteinExistence type="predicted"/>
<dbReference type="InterPro" id="IPR024478">
    <property type="entry name" value="HlyB_4HB_MCP"/>
</dbReference>
<dbReference type="Pfam" id="PF12729">
    <property type="entry name" value="4HB_MCP_1"/>
    <property type="match status" value="1"/>
</dbReference>
<evidence type="ECO:0000259" key="2">
    <source>
        <dbReference type="Pfam" id="PF12729"/>
    </source>
</evidence>
<evidence type="ECO:0000313" key="4">
    <source>
        <dbReference type="Proteomes" id="UP000199662"/>
    </source>
</evidence>
<dbReference type="STRING" id="84035.SAMN05660742_11919"/>
<protein>
    <submittedName>
        <fullName evidence="3">Four helix bundle sensory module for signal transduction</fullName>
    </submittedName>
</protein>
<gene>
    <name evidence="3" type="ORF">SAMN05660742_11919</name>
</gene>
<sequence length="211" mass="23887">MKGFKQLQAKQKLTLLITVFIFSIIGVSITGNLAVKQGSARMDQLFTINMKQMQSAYKSKVLLHETVEDVYSLMLTTEDSENQKLKNDLIVKRKELDENFSAYEQLSLTATQINEMNALKDALQQLRTADNHIIDLATQNKKQESYALYQKETVPLFKNVLSALDKIANDSNQAATEMNELSKTEMVKSVWTSIIITLIATLLGVNWYINS</sequence>
<evidence type="ECO:0000313" key="3">
    <source>
        <dbReference type="EMBL" id="SEJ83873.1"/>
    </source>
</evidence>
<keyword evidence="1" id="KW-0472">Membrane</keyword>
<name>A0A1H7C1Y3_9FIRM</name>
<keyword evidence="1" id="KW-1133">Transmembrane helix</keyword>
<accession>A0A1H7C1Y3</accession>
<reference evidence="3 4" key="1">
    <citation type="submission" date="2016-10" db="EMBL/GenBank/DDBJ databases">
        <authorList>
            <person name="de Groot N.N."/>
        </authorList>
    </citation>
    <scope>NUCLEOTIDE SEQUENCE [LARGE SCALE GENOMIC DNA]</scope>
    <source>
        <strain evidence="3 4">DSM 2179</strain>
    </source>
</reference>
<dbReference type="AlphaFoldDB" id="A0A1H7C1Y3"/>
<feature type="domain" description="Chemotaxis methyl-accepting receptor HlyB-like 4HB MCP" evidence="2">
    <location>
        <begin position="8"/>
        <end position="183"/>
    </location>
</feature>
<dbReference type="Proteomes" id="UP000199662">
    <property type="component" value="Unassembled WGS sequence"/>
</dbReference>
<keyword evidence="4" id="KW-1185">Reference proteome</keyword>
<dbReference type="RefSeq" id="WP_091834103.1">
    <property type="nucleotide sequence ID" value="NZ_FNZK01000019.1"/>
</dbReference>
<evidence type="ECO:0000256" key="1">
    <source>
        <dbReference type="SAM" id="Phobius"/>
    </source>
</evidence>
<organism evidence="3 4">
    <name type="scientific">Propionispira arboris</name>
    <dbReference type="NCBI Taxonomy" id="84035"/>
    <lineage>
        <taxon>Bacteria</taxon>
        <taxon>Bacillati</taxon>
        <taxon>Bacillota</taxon>
        <taxon>Negativicutes</taxon>
        <taxon>Selenomonadales</taxon>
        <taxon>Selenomonadaceae</taxon>
        <taxon>Propionispira</taxon>
    </lineage>
</organism>
<keyword evidence="1" id="KW-0812">Transmembrane</keyword>
<feature type="transmembrane region" description="Helical" evidence="1">
    <location>
        <begin position="13"/>
        <end position="35"/>
    </location>
</feature>